<dbReference type="AlphaFoldDB" id="A0A1E5UFW5"/>
<dbReference type="SUPFAM" id="SSF46894">
    <property type="entry name" value="C-terminal effector domain of the bipartite response regulators"/>
    <property type="match status" value="1"/>
</dbReference>
<reference evidence="4 5" key="1">
    <citation type="submission" date="2016-09" db="EMBL/GenBank/DDBJ databases">
        <authorList>
            <person name="Capua I."/>
            <person name="De Benedictis P."/>
            <person name="Joannis T."/>
            <person name="Lombin L.H."/>
            <person name="Cattoli G."/>
        </authorList>
    </citation>
    <scope>NUCLEOTIDE SEQUENCE [LARGE SCALE GENOMIC DNA]</scope>
    <source>
        <strain evidence="4 5">NRS-1</strain>
    </source>
</reference>
<evidence type="ECO:0000256" key="1">
    <source>
        <dbReference type="PROSITE-ProRule" id="PRU00339"/>
    </source>
</evidence>
<name>A0A1E5UFW5_9FLAO</name>
<feature type="coiled-coil region" evidence="2">
    <location>
        <begin position="362"/>
        <end position="396"/>
    </location>
</feature>
<dbReference type="Gene3D" id="1.10.10.10">
    <property type="entry name" value="Winged helix-like DNA-binding domain superfamily/Winged helix DNA-binding domain"/>
    <property type="match status" value="1"/>
</dbReference>
<keyword evidence="3" id="KW-0472">Membrane</keyword>
<evidence type="ECO:0000313" key="5">
    <source>
        <dbReference type="Proteomes" id="UP000095601"/>
    </source>
</evidence>
<dbReference type="Proteomes" id="UP000095601">
    <property type="component" value="Unassembled WGS sequence"/>
</dbReference>
<feature type="repeat" description="TPR" evidence="1">
    <location>
        <begin position="228"/>
        <end position="261"/>
    </location>
</feature>
<keyword evidence="2" id="KW-0175">Coiled coil</keyword>
<dbReference type="Gene3D" id="1.25.40.10">
    <property type="entry name" value="Tetratricopeptide repeat domain"/>
    <property type="match status" value="1"/>
</dbReference>
<keyword evidence="1" id="KW-0802">TPR repeat</keyword>
<dbReference type="InterPro" id="IPR011990">
    <property type="entry name" value="TPR-like_helical_dom_sf"/>
</dbReference>
<comment type="caution">
    <text evidence="4">The sequence shown here is derived from an EMBL/GenBank/DDBJ whole genome shotgun (WGS) entry which is preliminary data.</text>
</comment>
<dbReference type="EMBL" id="MKGI01000021">
    <property type="protein sequence ID" value="OEL11773.1"/>
    <property type="molecule type" value="Genomic_DNA"/>
</dbReference>
<dbReference type="GO" id="GO:0003677">
    <property type="term" value="F:DNA binding"/>
    <property type="evidence" value="ECO:0007669"/>
    <property type="project" value="InterPro"/>
</dbReference>
<sequence>MKGYFLIFLFFFSFSFGQNSNDLVLKIKENQKLMKSEMERGFQELKTLEKTAVLQQNADAQLEVLNNKAFYYFTKAEYNKAYKIAKELEEKAIAANNIRLIAISKNRLGVTLNFLQVHDESEKKLKEAEQFIDDNEFPDKNLIRANNYQFQSDLYTHILKHDVAVIYVKKTIPEYEKIKNLEERKNQLAKGNGNIGLKFLSVDLDSAAHYFKKSLAIQDKIEAKNINVANYTGLGEVYNRKKDHQKAVMYLKKAEELNEKVQDGFYMTSIYELLQDSYNNLGNEKEYEKYKLRYLENLKIENEEKLSGVKTFVDEVKAQSEEAIKENRNKTFLIIIIGMVALSFLIFIFYTLRKISKKKKEKSIIELQLVEKEKKIENLENKISDLHSEVIELAQQNSPQFYPRFLDLYPEFEKNILEINPKISISEIQFCALLKLNFSSKDIANYTFTSIRTVQNKKYRIRNKLNIPKEVDTYVFINNL</sequence>
<dbReference type="InterPro" id="IPR036388">
    <property type="entry name" value="WH-like_DNA-bd_sf"/>
</dbReference>
<keyword evidence="5" id="KW-1185">Reference proteome</keyword>
<dbReference type="InterPro" id="IPR016032">
    <property type="entry name" value="Sig_transdc_resp-reg_C-effctor"/>
</dbReference>
<dbReference type="PROSITE" id="PS50005">
    <property type="entry name" value="TPR"/>
    <property type="match status" value="1"/>
</dbReference>
<dbReference type="STRING" id="237258.SAMN04489756_1306"/>
<feature type="transmembrane region" description="Helical" evidence="3">
    <location>
        <begin position="332"/>
        <end position="352"/>
    </location>
</feature>
<gene>
    <name evidence="4" type="ORF">BHF72_1758</name>
</gene>
<dbReference type="GO" id="GO:0006355">
    <property type="term" value="P:regulation of DNA-templated transcription"/>
    <property type="evidence" value="ECO:0007669"/>
    <property type="project" value="InterPro"/>
</dbReference>
<keyword evidence="3" id="KW-0812">Transmembrane</keyword>
<proteinExistence type="predicted"/>
<dbReference type="SUPFAM" id="SSF48452">
    <property type="entry name" value="TPR-like"/>
    <property type="match status" value="1"/>
</dbReference>
<evidence type="ECO:0000313" key="4">
    <source>
        <dbReference type="EMBL" id="OEL11773.1"/>
    </source>
</evidence>
<protein>
    <submittedName>
        <fullName evidence="4">Bacterial regulatory, luxR family protein</fullName>
    </submittedName>
</protein>
<dbReference type="InterPro" id="IPR019734">
    <property type="entry name" value="TPR_rpt"/>
</dbReference>
<evidence type="ECO:0000256" key="2">
    <source>
        <dbReference type="SAM" id="Coils"/>
    </source>
</evidence>
<accession>A0A1E5UFW5</accession>
<keyword evidence="3" id="KW-1133">Transmembrane helix</keyword>
<evidence type="ECO:0000256" key="3">
    <source>
        <dbReference type="SAM" id="Phobius"/>
    </source>
</evidence>
<organism evidence="4 5">
    <name type="scientific">Cloacibacterium normanense</name>
    <dbReference type="NCBI Taxonomy" id="237258"/>
    <lineage>
        <taxon>Bacteria</taxon>
        <taxon>Pseudomonadati</taxon>
        <taxon>Bacteroidota</taxon>
        <taxon>Flavobacteriia</taxon>
        <taxon>Flavobacteriales</taxon>
        <taxon>Weeksellaceae</taxon>
    </lineage>
</organism>